<evidence type="ECO:0000256" key="1">
    <source>
        <dbReference type="SAM" id="Phobius"/>
    </source>
</evidence>
<name>A0A4C1X118_EUMVA</name>
<evidence type="ECO:0000313" key="2">
    <source>
        <dbReference type="EMBL" id="GBP56642.1"/>
    </source>
</evidence>
<organism evidence="2 3">
    <name type="scientific">Eumeta variegata</name>
    <name type="common">Bagworm moth</name>
    <name type="synonym">Eumeta japonica</name>
    <dbReference type="NCBI Taxonomy" id="151549"/>
    <lineage>
        <taxon>Eukaryota</taxon>
        <taxon>Metazoa</taxon>
        <taxon>Ecdysozoa</taxon>
        <taxon>Arthropoda</taxon>
        <taxon>Hexapoda</taxon>
        <taxon>Insecta</taxon>
        <taxon>Pterygota</taxon>
        <taxon>Neoptera</taxon>
        <taxon>Endopterygota</taxon>
        <taxon>Lepidoptera</taxon>
        <taxon>Glossata</taxon>
        <taxon>Ditrysia</taxon>
        <taxon>Tineoidea</taxon>
        <taxon>Psychidae</taxon>
        <taxon>Oiketicinae</taxon>
        <taxon>Eumeta</taxon>
    </lineage>
</organism>
<evidence type="ECO:0000313" key="3">
    <source>
        <dbReference type="Proteomes" id="UP000299102"/>
    </source>
</evidence>
<keyword evidence="1" id="KW-0812">Transmembrane</keyword>
<sequence>MQWTVPLCLDLGLCSAVAWFVVLWIAELDLKDCTFETCTTWSLSRRIYAPRVVILRSSKLRNSFNSSKLHCGLAGFSTTISRFNPLNSTLQQNTDVE</sequence>
<dbReference type="AlphaFoldDB" id="A0A4C1X118"/>
<reference evidence="2 3" key="1">
    <citation type="journal article" date="2019" name="Commun. Biol.">
        <title>The bagworm genome reveals a unique fibroin gene that provides high tensile strength.</title>
        <authorList>
            <person name="Kono N."/>
            <person name="Nakamura H."/>
            <person name="Ohtoshi R."/>
            <person name="Tomita M."/>
            <person name="Numata K."/>
            <person name="Arakawa K."/>
        </authorList>
    </citation>
    <scope>NUCLEOTIDE SEQUENCE [LARGE SCALE GENOMIC DNA]</scope>
</reference>
<keyword evidence="1" id="KW-0472">Membrane</keyword>
<protein>
    <submittedName>
        <fullName evidence="2">Uncharacterized protein</fullName>
    </submittedName>
</protein>
<feature type="transmembrane region" description="Helical" evidence="1">
    <location>
        <begin position="7"/>
        <end position="26"/>
    </location>
</feature>
<proteinExistence type="predicted"/>
<gene>
    <name evidence="2" type="ORF">EVAR_33274_1</name>
</gene>
<keyword evidence="1" id="KW-1133">Transmembrane helix</keyword>
<dbReference type="Proteomes" id="UP000299102">
    <property type="component" value="Unassembled WGS sequence"/>
</dbReference>
<keyword evidence="3" id="KW-1185">Reference proteome</keyword>
<comment type="caution">
    <text evidence="2">The sequence shown here is derived from an EMBL/GenBank/DDBJ whole genome shotgun (WGS) entry which is preliminary data.</text>
</comment>
<accession>A0A4C1X118</accession>
<dbReference type="EMBL" id="BGZK01000697">
    <property type="protein sequence ID" value="GBP56642.1"/>
    <property type="molecule type" value="Genomic_DNA"/>
</dbReference>